<reference evidence="2 3" key="1">
    <citation type="journal article" date="2013" name="Proc. Natl. Acad. Sci. U.S.A.">
        <title>Candidate phylum TM6 genome recovered from a hospital sink biofilm provides genomic insights into this uncultivated phylum.</title>
        <authorList>
            <person name="McLean J.S."/>
            <person name="Lombardo M.J."/>
            <person name="Badger J.H."/>
            <person name="Edlund A."/>
            <person name="Novotny M."/>
            <person name="Yee-Greenbaum J."/>
            <person name="Vyahhi N."/>
            <person name="Hall A.P."/>
            <person name="Yang Y."/>
            <person name="Dupont C.L."/>
            <person name="Ziegler M.G."/>
            <person name="Chitsaz H."/>
            <person name="Allen A.E."/>
            <person name="Yooseph S."/>
            <person name="Tesler G."/>
            <person name="Pevzner P.A."/>
            <person name="Friedman R.M."/>
            <person name="Nealson K.H."/>
            <person name="Venter J.C."/>
            <person name="Lasken R.S."/>
        </authorList>
    </citation>
    <scope>NUCLEOTIDE SEQUENCE [LARGE SCALE GENOMIC DNA]</scope>
    <source>
        <strain evidence="2 3">TM6SC1</strain>
    </source>
</reference>
<evidence type="ECO:0000313" key="3">
    <source>
        <dbReference type="Proteomes" id="UP000032214"/>
    </source>
</evidence>
<organism evidence="2 3">
    <name type="scientific">candidate division TM6 bacterium JCVI TM6SC1</name>
    <dbReference type="NCBI Taxonomy" id="1306947"/>
    <lineage>
        <taxon>Bacteria</taxon>
        <taxon>Candidatus Babelota</taxon>
        <taxon>Vermiphilus</taxon>
    </lineage>
</organism>
<gene>
    <name evidence="2" type="ORF">J120_01860</name>
</gene>
<dbReference type="EMBL" id="ARQD01000001">
    <property type="protein sequence ID" value="KIX85662.1"/>
    <property type="molecule type" value="Genomic_DNA"/>
</dbReference>
<accession>A0A0D2K601</accession>
<evidence type="ECO:0000256" key="1">
    <source>
        <dbReference type="SAM" id="MobiDB-lite"/>
    </source>
</evidence>
<protein>
    <submittedName>
        <fullName evidence="2">Uncharacterized protein</fullName>
    </submittedName>
</protein>
<feature type="compositionally biased region" description="Polar residues" evidence="1">
    <location>
        <begin position="58"/>
        <end position="72"/>
    </location>
</feature>
<name>A0A0D2K601_9BACT</name>
<dbReference type="AlphaFoldDB" id="A0A0D2K601"/>
<sequence>MYYVLFFMIIFIPTTICSMEKNKPKKNKTPSIILTRTTSSSKIGHVKSASDATLITTFRDNKNRNNSTSKSMESPRKKSRKRVISISGSSLIKPYELWEELKQCVQKCDIFTLKVKIKQHIGTPLINHSKNKNISSFDLMYHPHKKSSLLEVFLSQIPIHAVDCEDATLKQLAKYLCILTDWSKKNIANQYPHQKIRVKHDETEINLSHPLWLCDIITFCALRHFQSYYRKVTNITYKMSTIKPSLSQYRNFSIIKERMDILNQYTDRLTSISTKETNGLDNNNIQDVVDRYNLIISDKNLVVSQAEQSNQNLNKNKNNN</sequence>
<comment type="caution">
    <text evidence="2">The sequence shown here is derived from an EMBL/GenBank/DDBJ whole genome shotgun (WGS) entry which is preliminary data.</text>
</comment>
<evidence type="ECO:0000313" key="2">
    <source>
        <dbReference type="EMBL" id="KIX85662.1"/>
    </source>
</evidence>
<keyword evidence="3" id="KW-1185">Reference proteome</keyword>
<dbReference type="Proteomes" id="UP000032214">
    <property type="component" value="Unassembled WGS sequence"/>
</dbReference>
<feature type="region of interest" description="Disordered" evidence="1">
    <location>
        <begin position="58"/>
        <end position="81"/>
    </location>
</feature>
<proteinExistence type="predicted"/>